<dbReference type="PROSITE" id="PS50110">
    <property type="entry name" value="RESPONSE_REGULATORY"/>
    <property type="match status" value="1"/>
</dbReference>
<dbReference type="CDD" id="cd00156">
    <property type="entry name" value="REC"/>
    <property type="match status" value="1"/>
</dbReference>
<dbReference type="InterPro" id="IPR050595">
    <property type="entry name" value="Bact_response_regulator"/>
</dbReference>
<reference evidence="4 5" key="1">
    <citation type="journal article" date="2016" name="Nat. Commun.">
        <title>Thousands of microbial genomes shed light on interconnected biogeochemical processes in an aquifer system.</title>
        <authorList>
            <person name="Anantharaman K."/>
            <person name="Brown C.T."/>
            <person name="Hug L.A."/>
            <person name="Sharon I."/>
            <person name="Castelle C.J."/>
            <person name="Probst A.J."/>
            <person name="Thomas B.C."/>
            <person name="Singh A."/>
            <person name="Wilkins M.J."/>
            <person name="Karaoz U."/>
            <person name="Brodie E.L."/>
            <person name="Williams K.H."/>
            <person name="Hubbard S.S."/>
            <person name="Banfield J.F."/>
        </authorList>
    </citation>
    <scope>NUCLEOTIDE SEQUENCE [LARGE SCALE GENOMIC DNA]</scope>
</reference>
<dbReference type="Gene3D" id="3.40.50.2300">
    <property type="match status" value="1"/>
</dbReference>
<protein>
    <recommendedName>
        <fullName evidence="3">Response regulatory domain-containing protein</fullName>
    </recommendedName>
</protein>
<comment type="caution">
    <text evidence="4">The sequence shown here is derived from an EMBL/GenBank/DDBJ whole genome shotgun (WGS) entry which is preliminary data.</text>
</comment>
<evidence type="ECO:0000256" key="1">
    <source>
        <dbReference type="ARBA" id="ARBA00022553"/>
    </source>
</evidence>
<dbReference type="SUPFAM" id="SSF52172">
    <property type="entry name" value="CheY-like"/>
    <property type="match status" value="1"/>
</dbReference>
<dbReference type="Proteomes" id="UP000179051">
    <property type="component" value="Unassembled WGS sequence"/>
</dbReference>
<dbReference type="Pfam" id="PF00072">
    <property type="entry name" value="Response_reg"/>
    <property type="match status" value="1"/>
</dbReference>
<evidence type="ECO:0000313" key="4">
    <source>
        <dbReference type="EMBL" id="OGE35356.1"/>
    </source>
</evidence>
<dbReference type="InterPro" id="IPR011006">
    <property type="entry name" value="CheY-like_superfamily"/>
</dbReference>
<dbReference type="EMBL" id="MFDF01000015">
    <property type="protein sequence ID" value="OGE35356.1"/>
    <property type="molecule type" value="Genomic_DNA"/>
</dbReference>
<proteinExistence type="predicted"/>
<organism evidence="4 5">
    <name type="scientific">Candidatus Daviesbacteria bacterium RIFCSPHIGHO2_12_FULL_37_16</name>
    <dbReference type="NCBI Taxonomy" id="1797778"/>
    <lineage>
        <taxon>Bacteria</taxon>
        <taxon>Candidatus Daviesiibacteriota</taxon>
    </lineage>
</organism>
<dbReference type="InterPro" id="IPR001789">
    <property type="entry name" value="Sig_transdc_resp-reg_receiver"/>
</dbReference>
<evidence type="ECO:0000256" key="2">
    <source>
        <dbReference type="PROSITE-ProRule" id="PRU00169"/>
    </source>
</evidence>
<sequence length="137" mass="15644">MNSKKPTVMVVEDEHLLLKAIERKLKLNNLNVIACESGAEAWENLDKNQKPPDAIWLDYYLGDTNGIEFMQKLRNNEKWTDIPVLVVSNSANPDKVSKMMALGAKNYLLKADYRLDRLVLEIQSLINNTKTLKKDGQ</sequence>
<gene>
    <name evidence="4" type="ORF">A3E66_02730</name>
</gene>
<feature type="domain" description="Response regulatory" evidence="3">
    <location>
        <begin position="7"/>
        <end position="125"/>
    </location>
</feature>
<dbReference type="GO" id="GO:0000160">
    <property type="term" value="P:phosphorelay signal transduction system"/>
    <property type="evidence" value="ECO:0007669"/>
    <property type="project" value="InterPro"/>
</dbReference>
<keyword evidence="1 2" id="KW-0597">Phosphoprotein</keyword>
<dbReference type="PANTHER" id="PTHR44591">
    <property type="entry name" value="STRESS RESPONSE REGULATOR PROTEIN 1"/>
    <property type="match status" value="1"/>
</dbReference>
<accession>A0A1F5K375</accession>
<evidence type="ECO:0000259" key="3">
    <source>
        <dbReference type="PROSITE" id="PS50110"/>
    </source>
</evidence>
<feature type="modified residue" description="4-aspartylphosphate" evidence="2">
    <location>
        <position position="58"/>
    </location>
</feature>
<name>A0A1F5K375_9BACT</name>
<evidence type="ECO:0000313" key="5">
    <source>
        <dbReference type="Proteomes" id="UP000179051"/>
    </source>
</evidence>
<dbReference type="PANTHER" id="PTHR44591:SF3">
    <property type="entry name" value="RESPONSE REGULATORY DOMAIN-CONTAINING PROTEIN"/>
    <property type="match status" value="1"/>
</dbReference>
<dbReference type="AlphaFoldDB" id="A0A1F5K375"/>
<dbReference type="SMART" id="SM00448">
    <property type="entry name" value="REC"/>
    <property type="match status" value="1"/>
</dbReference>